<dbReference type="Proteomes" id="UP001057402">
    <property type="component" value="Chromosome 6"/>
</dbReference>
<gene>
    <name evidence="1" type="ORF">MLD38_021755</name>
</gene>
<name>A0ACB9QJZ9_9MYRT</name>
<organism evidence="1 2">
    <name type="scientific">Melastoma candidum</name>
    <dbReference type="NCBI Taxonomy" id="119954"/>
    <lineage>
        <taxon>Eukaryota</taxon>
        <taxon>Viridiplantae</taxon>
        <taxon>Streptophyta</taxon>
        <taxon>Embryophyta</taxon>
        <taxon>Tracheophyta</taxon>
        <taxon>Spermatophyta</taxon>
        <taxon>Magnoliopsida</taxon>
        <taxon>eudicotyledons</taxon>
        <taxon>Gunneridae</taxon>
        <taxon>Pentapetalae</taxon>
        <taxon>rosids</taxon>
        <taxon>malvids</taxon>
        <taxon>Myrtales</taxon>
        <taxon>Melastomataceae</taxon>
        <taxon>Melastomatoideae</taxon>
        <taxon>Melastomateae</taxon>
        <taxon>Melastoma</taxon>
    </lineage>
</organism>
<accession>A0ACB9QJZ9</accession>
<evidence type="ECO:0000313" key="1">
    <source>
        <dbReference type="EMBL" id="KAI4365797.1"/>
    </source>
</evidence>
<sequence length="437" mass="49860">MALLDTRFVEYQHACIGTIETTLNAGTVFVTLYPNFCMSLQDPKLLSALQVQLQIAGPQQDPNSIEATLHYQMSYRVQNHALDLTVPDDANDALIIKADYHHSSSPTCLHVPRQISRNELIKLLPERWVTNYEQLQQHVKLIQSTESKFVKEKDGSVTIRFDRSHEKEPTAPSIFPTMFMVQSVPRCKKPDSLNKIIHSFDGQGNEVYFFRDPNTEHCYWDIGKCRQDCDCCDSEQEEDYSSRRKKKGCQSRNLPDSDSDSDNDDDAPPPLFPTQFEEPPRQPLFPTQFEEPPKEKSHESWQMFMNLARTKRPLKQPSKVLPCYKPILKWQKKNPFEQVIPIEEETTPVVQETEPVASVATKESSKTVPPAPTTEILMTDQPDTTGESTSESQSDDSHTILEERSSLSSDSKPQKKYPDDNDDLSSEIVYGVESDEL</sequence>
<protein>
    <submittedName>
        <fullName evidence="1">Uncharacterized protein</fullName>
    </submittedName>
</protein>
<evidence type="ECO:0000313" key="2">
    <source>
        <dbReference type="Proteomes" id="UP001057402"/>
    </source>
</evidence>
<proteinExistence type="predicted"/>
<dbReference type="EMBL" id="CM042885">
    <property type="protein sequence ID" value="KAI4365797.1"/>
    <property type="molecule type" value="Genomic_DNA"/>
</dbReference>
<keyword evidence="2" id="KW-1185">Reference proteome</keyword>
<comment type="caution">
    <text evidence="1">The sequence shown here is derived from an EMBL/GenBank/DDBJ whole genome shotgun (WGS) entry which is preliminary data.</text>
</comment>
<reference evidence="2" key="1">
    <citation type="journal article" date="2023" name="Front. Plant Sci.">
        <title>Chromosomal-level genome assembly of Melastoma candidum provides insights into trichome evolution.</title>
        <authorList>
            <person name="Zhong Y."/>
            <person name="Wu W."/>
            <person name="Sun C."/>
            <person name="Zou P."/>
            <person name="Liu Y."/>
            <person name="Dai S."/>
            <person name="Zhou R."/>
        </authorList>
    </citation>
    <scope>NUCLEOTIDE SEQUENCE [LARGE SCALE GENOMIC DNA]</scope>
</reference>